<proteinExistence type="predicted"/>
<dbReference type="EMBL" id="CP117255">
    <property type="protein sequence ID" value="WFR96424.1"/>
    <property type="molecule type" value="Genomic_DNA"/>
</dbReference>
<dbReference type="InterPro" id="IPR016181">
    <property type="entry name" value="Acyl_CoA_acyltransferase"/>
</dbReference>
<dbReference type="Proteomes" id="UP000249499">
    <property type="component" value="Chromosome"/>
</dbReference>
<dbReference type="RefSeq" id="WP_111220516.1">
    <property type="nucleotide sequence ID" value="NZ_CP117255.1"/>
</dbReference>
<evidence type="ECO:0000259" key="1">
    <source>
        <dbReference type="PROSITE" id="PS51186"/>
    </source>
</evidence>
<dbReference type="GO" id="GO:0016747">
    <property type="term" value="F:acyltransferase activity, transferring groups other than amino-acyl groups"/>
    <property type="evidence" value="ECO:0007669"/>
    <property type="project" value="InterPro"/>
</dbReference>
<organism evidence="2 3">
    <name type="scientific">Rhizobium tumorigenes</name>
    <dbReference type="NCBI Taxonomy" id="2041385"/>
    <lineage>
        <taxon>Bacteria</taxon>
        <taxon>Pseudomonadati</taxon>
        <taxon>Pseudomonadota</taxon>
        <taxon>Alphaproteobacteria</taxon>
        <taxon>Hyphomicrobiales</taxon>
        <taxon>Rhizobiaceae</taxon>
        <taxon>Rhizobium/Agrobacterium group</taxon>
        <taxon>Rhizobium</taxon>
    </lineage>
</organism>
<evidence type="ECO:0000313" key="2">
    <source>
        <dbReference type="EMBL" id="WFR96424.1"/>
    </source>
</evidence>
<dbReference type="Gene3D" id="3.40.630.30">
    <property type="match status" value="1"/>
</dbReference>
<evidence type="ECO:0000313" key="3">
    <source>
        <dbReference type="Proteomes" id="UP000249499"/>
    </source>
</evidence>
<dbReference type="SUPFAM" id="SSF55729">
    <property type="entry name" value="Acyl-CoA N-acyltransferases (Nat)"/>
    <property type="match status" value="1"/>
</dbReference>
<keyword evidence="3" id="KW-1185">Reference proteome</keyword>
<dbReference type="InterPro" id="IPR000182">
    <property type="entry name" value="GNAT_dom"/>
</dbReference>
<dbReference type="KEGG" id="rtu:PR017_04635"/>
<feature type="domain" description="N-acetyltransferase" evidence="1">
    <location>
        <begin position="18"/>
        <end position="181"/>
    </location>
</feature>
<reference evidence="3" key="2">
    <citation type="journal article" date="2023" name="MicrobiologyOpen">
        <title>Genomics of the tumorigenes clade of the family Rhizobiaceae and description of Rhizobium rhododendri sp. nov.</title>
        <authorList>
            <person name="Kuzmanovic N."/>
            <person name="diCenzo G.C."/>
            <person name="Bunk B."/>
            <person name="Sproeer C."/>
            <person name="Fruehling A."/>
            <person name="Neumann-Schaal M."/>
            <person name="Overmann J."/>
            <person name="Smalla K."/>
        </authorList>
    </citation>
    <scope>NUCLEOTIDE SEQUENCE [LARGE SCALE GENOMIC DNA]</scope>
    <source>
        <strain evidence="3">1078</strain>
    </source>
</reference>
<name>A0AAF1K902_9HYPH</name>
<dbReference type="PANTHER" id="PTHR43792">
    <property type="entry name" value="GNAT FAMILY, PUTATIVE (AFU_ORTHOLOGUE AFUA_3G00765)-RELATED-RELATED"/>
    <property type="match status" value="1"/>
</dbReference>
<dbReference type="AlphaFoldDB" id="A0AAF1K902"/>
<dbReference type="Pfam" id="PF13302">
    <property type="entry name" value="Acetyltransf_3"/>
    <property type="match status" value="1"/>
</dbReference>
<dbReference type="PANTHER" id="PTHR43792:SF16">
    <property type="entry name" value="N-ACETYLTRANSFERASE DOMAIN-CONTAINING PROTEIN"/>
    <property type="match status" value="1"/>
</dbReference>
<protein>
    <submittedName>
        <fullName evidence="2">GNAT family N-acetyltransferase</fullName>
    </submittedName>
</protein>
<dbReference type="PROSITE" id="PS51186">
    <property type="entry name" value="GNAT"/>
    <property type="match status" value="1"/>
</dbReference>
<gene>
    <name evidence="2" type="ORF">PR017_04635</name>
</gene>
<dbReference type="InterPro" id="IPR051531">
    <property type="entry name" value="N-acetyltransferase"/>
</dbReference>
<reference evidence="2 3" key="1">
    <citation type="journal article" date="2018" name="Sci. Rep.">
        <title>Rhizobium tumorigenes sp. nov., a novel plant tumorigenic bacterium isolated from cane gall tumors on thornless blackberry.</title>
        <authorList>
            <person name="Kuzmanovi N."/>
            <person name="Smalla K."/>
            <person name="Gronow S."/>
            <person name="PuBawska J."/>
        </authorList>
    </citation>
    <scope>NUCLEOTIDE SEQUENCE [LARGE SCALE GENOMIC DNA]</scope>
    <source>
        <strain evidence="2 3">1078</strain>
    </source>
</reference>
<sequence>MNVAADDGNVPVIVTERLVLRAHRLDDLEACTALWAYPAVVRFIGGVPFSREQSWARLLRYAGSWQMLGFGFWAIEEKESGAFVGEAGFLEAMRDMTPSIAGTLETGWVLNPAFHGKGYATEAVSAMIAWGRERFPEQRMTCIIASEHGASLRVAEKLGFEKITATSYLGSEVTLLECARRL</sequence>
<accession>A0AAF1K902</accession>